<gene>
    <name evidence="3" type="ORF">ACFQVC_01840</name>
</gene>
<keyword evidence="4" id="KW-1185">Reference proteome</keyword>
<evidence type="ECO:0000313" key="3">
    <source>
        <dbReference type="EMBL" id="MFC7302959.1"/>
    </source>
</evidence>
<comment type="pathway">
    <text evidence="1">Cofactor biosynthesis; thiamine diphosphate biosynthesis.</text>
</comment>
<accession>A0ABW2JAC7</accession>
<dbReference type="InterPro" id="IPR004305">
    <property type="entry name" value="Thiaminase-2/PQQC"/>
</dbReference>
<feature type="domain" description="Thiaminase-2/PQQC" evidence="2">
    <location>
        <begin position="26"/>
        <end position="157"/>
    </location>
</feature>
<dbReference type="Gene3D" id="1.20.910.10">
    <property type="entry name" value="Heme oxygenase-like"/>
    <property type="match status" value="1"/>
</dbReference>
<sequence>MGTAHTAEALLQATAAELAPHAGDNPFVPKVEQGTASRAALAALALEQHHVIASDQRAFAHLAERSTARGESACAAFFGSLADGEEIAAGHLDALSAALGLDAAAIGAYETEPGCQAYPSYVARLALTARPPEAVLALSANFAAWGGYCARISGGLRAHYGLGEEARAFFDFFAAPAPDLDEQAVAAVRAGLDSGLDVAMAYRSGRLLQSYESMFWSTLAERP</sequence>
<dbReference type="SUPFAM" id="SSF48613">
    <property type="entry name" value="Heme oxygenase-like"/>
    <property type="match status" value="1"/>
</dbReference>
<comment type="caution">
    <text evidence="3">The sequence shown here is derived from an EMBL/GenBank/DDBJ whole genome shotgun (WGS) entry which is preliminary data.</text>
</comment>
<evidence type="ECO:0000259" key="2">
    <source>
        <dbReference type="Pfam" id="PF03070"/>
    </source>
</evidence>
<reference evidence="4" key="1">
    <citation type="journal article" date="2019" name="Int. J. Syst. Evol. Microbiol.">
        <title>The Global Catalogue of Microorganisms (GCM) 10K type strain sequencing project: providing services to taxonomists for standard genome sequencing and annotation.</title>
        <authorList>
            <consortium name="The Broad Institute Genomics Platform"/>
            <consortium name="The Broad Institute Genome Sequencing Center for Infectious Disease"/>
            <person name="Wu L."/>
            <person name="Ma J."/>
        </authorList>
    </citation>
    <scope>NUCLEOTIDE SEQUENCE [LARGE SCALE GENOMIC DNA]</scope>
    <source>
        <strain evidence="4">SYNS20</strain>
    </source>
</reference>
<dbReference type="EMBL" id="JBHTCF010000001">
    <property type="protein sequence ID" value="MFC7302959.1"/>
    <property type="molecule type" value="Genomic_DNA"/>
</dbReference>
<dbReference type="RefSeq" id="WP_381825651.1">
    <property type="nucleotide sequence ID" value="NZ_JBHTCF010000001.1"/>
</dbReference>
<protein>
    <submittedName>
        <fullName evidence="3">Transcriptional regulator</fullName>
    </submittedName>
</protein>
<evidence type="ECO:0000256" key="1">
    <source>
        <dbReference type="ARBA" id="ARBA00004948"/>
    </source>
</evidence>
<dbReference type="Pfam" id="PF03070">
    <property type="entry name" value="TENA_THI-4"/>
    <property type="match status" value="1"/>
</dbReference>
<evidence type="ECO:0000313" key="4">
    <source>
        <dbReference type="Proteomes" id="UP001596523"/>
    </source>
</evidence>
<dbReference type="InterPro" id="IPR016084">
    <property type="entry name" value="Haem_Oase-like_multi-hlx"/>
</dbReference>
<proteinExistence type="predicted"/>
<name>A0ABW2JAC7_9ACTN</name>
<dbReference type="Proteomes" id="UP001596523">
    <property type="component" value="Unassembled WGS sequence"/>
</dbReference>
<organism evidence="3 4">
    <name type="scientific">Streptomyces monticola</name>
    <dbReference type="NCBI Taxonomy" id="2666263"/>
    <lineage>
        <taxon>Bacteria</taxon>
        <taxon>Bacillati</taxon>
        <taxon>Actinomycetota</taxon>
        <taxon>Actinomycetes</taxon>
        <taxon>Kitasatosporales</taxon>
        <taxon>Streptomycetaceae</taxon>
        <taxon>Streptomyces</taxon>
    </lineage>
</organism>